<dbReference type="RefSeq" id="WP_113952552.1">
    <property type="nucleotide sequence ID" value="NZ_QNRT01000001.1"/>
</dbReference>
<evidence type="ECO:0000256" key="2">
    <source>
        <dbReference type="ARBA" id="ARBA00007430"/>
    </source>
</evidence>
<dbReference type="OrthoDB" id="8538786at2"/>
<feature type="transmembrane region" description="Helical" evidence="7">
    <location>
        <begin position="316"/>
        <end position="337"/>
    </location>
</feature>
<organism evidence="8 9">
    <name type="scientific">Arenicella xantha</name>
    <dbReference type="NCBI Taxonomy" id="644221"/>
    <lineage>
        <taxon>Bacteria</taxon>
        <taxon>Pseudomonadati</taxon>
        <taxon>Pseudomonadota</taxon>
        <taxon>Gammaproteobacteria</taxon>
        <taxon>Arenicellales</taxon>
        <taxon>Arenicellaceae</taxon>
        <taxon>Arenicella</taxon>
    </lineage>
</organism>
<sequence length="481" mass="54211">MYNYTQSAFLASGTYASSIVSMLLRNILFARLLSPYDFSIALTFGVVLSLFEYMTSFGHEMLMQRSEHGNKERFQATMQSVMVLRGFSIAAFIVLISPTIASFLNVQSSVFNYALLAVVPFINGFTHLDPQRLHRQNNFVITAKIGITADIASIVMALLCALIWSSYWAFYISFVFRHSISTVLSHFWASRPYRLALNKDYIFELWHFGLPLVAVGILKYFGTEIDKALIASYSGLHQFTLYFLTMMITANAANIIAVGLSKIFIRRISTATQDQLSHTAYGNGVITLYLALPLLLTITIFGELIIRLVFGTQYPPIPYLIPAVVTLVAIRQLSHWLNQIVVGGNETKLILYADMVRILVLAIGLLIVVKGEDVRLFTLAFILCELAYVIFLSKLLSKSVDGIRKYSLILLAITVMSSSVFYVLYWLTYDNNTFIYKAAYYLASMFILLGFFNASSALCRAQSLKLLRVIQILLMSKFRPT</sequence>
<comment type="similarity">
    <text evidence="2">Belongs to the polysaccharide synthase family.</text>
</comment>
<evidence type="ECO:0000256" key="3">
    <source>
        <dbReference type="ARBA" id="ARBA00022475"/>
    </source>
</evidence>
<feature type="transmembrane region" description="Helical" evidence="7">
    <location>
        <begin position="40"/>
        <end position="62"/>
    </location>
</feature>
<evidence type="ECO:0000313" key="9">
    <source>
        <dbReference type="Proteomes" id="UP000253083"/>
    </source>
</evidence>
<comment type="subcellular location">
    <subcellularLocation>
        <location evidence="1">Cell membrane</location>
        <topology evidence="1">Multi-pass membrane protein</topology>
    </subcellularLocation>
</comment>
<feature type="transmembrane region" description="Helical" evidence="7">
    <location>
        <begin position="349"/>
        <end position="369"/>
    </location>
</feature>
<dbReference type="Pfam" id="PF13440">
    <property type="entry name" value="Polysacc_synt_3"/>
    <property type="match status" value="1"/>
</dbReference>
<dbReference type="PANTHER" id="PTHR30250:SF10">
    <property type="entry name" value="LIPOPOLYSACCHARIDE BIOSYNTHESIS PROTEIN WZXC"/>
    <property type="match status" value="1"/>
</dbReference>
<accession>A0A395JRI2</accession>
<dbReference type="InParanoid" id="A0A395JRI2"/>
<feature type="transmembrane region" description="Helical" evidence="7">
    <location>
        <begin position="201"/>
        <end position="221"/>
    </location>
</feature>
<dbReference type="PANTHER" id="PTHR30250">
    <property type="entry name" value="PST FAMILY PREDICTED COLANIC ACID TRANSPORTER"/>
    <property type="match status" value="1"/>
</dbReference>
<feature type="transmembrane region" description="Helical" evidence="7">
    <location>
        <begin position="286"/>
        <end position="310"/>
    </location>
</feature>
<feature type="transmembrane region" description="Helical" evidence="7">
    <location>
        <begin position="375"/>
        <end position="396"/>
    </location>
</feature>
<feature type="transmembrane region" description="Helical" evidence="7">
    <location>
        <begin position="7"/>
        <end position="28"/>
    </location>
</feature>
<feature type="transmembrane region" description="Helical" evidence="7">
    <location>
        <begin position="170"/>
        <end position="189"/>
    </location>
</feature>
<protein>
    <submittedName>
        <fullName evidence="8">O-antigen/teichoic acid export membrane protein</fullName>
    </submittedName>
</protein>
<dbReference type="InterPro" id="IPR050833">
    <property type="entry name" value="Poly_Biosynth_Transport"/>
</dbReference>
<name>A0A395JRI2_9GAMM</name>
<keyword evidence="6 7" id="KW-0472">Membrane</keyword>
<dbReference type="AlphaFoldDB" id="A0A395JRI2"/>
<keyword evidence="9" id="KW-1185">Reference proteome</keyword>
<feature type="transmembrane region" description="Helical" evidence="7">
    <location>
        <begin position="110"/>
        <end position="128"/>
    </location>
</feature>
<evidence type="ECO:0000256" key="5">
    <source>
        <dbReference type="ARBA" id="ARBA00022989"/>
    </source>
</evidence>
<evidence type="ECO:0000256" key="6">
    <source>
        <dbReference type="ARBA" id="ARBA00023136"/>
    </source>
</evidence>
<proteinExistence type="inferred from homology"/>
<reference evidence="8 9" key="1">
    <citation type="submission" date="2018-06" db="EMBL/GenBank/DDBJ databases">
        <title>Genomic Encyclopedia of Type Strains, Phase IV (KMG-IV): sequencing the most valuable type-strain genomes for metagenomic binning, comparative biology and taxonomic classification.</title>
        <authorList>
            <person name="Goeker M."/>
        </authorList>
    </citation>
    <scope>NUCLEOTIDE SEQUENCE [LARGE SCALE GENOMIC DNA]</scope>
    <source>
        <strain evidence="8 9">DSM 24032</strain>
    </source>
</reference>
<keyword evidence="5 7" id="KW-1133">Transmembrane helix</keyword>
<gene>
    <name evidence="8" type="ORF">DFR28_101326</name>
</gene>
<evidence type="ECO:0000256" key="1">
    <source>
        <dbReference type="ARBA" id="ARBA00004651"/>
    </source>
</evidence>
<keyword evidence="3" id="KW-1003">Cell membrane</keyword>
<dbReference type="GO" id="GO:0005886">
    <property type="term" value="C:plasma membrane"/>
    <property type="evidence" value="ECO:0007669"/>
    <property type="project" value="UniProtKB-SubCell"/>
</dbReference>
<evidence type="ECO:0000256" key="7">
    <source>
        <dbReference type="SAM" id="Phobius"/>
    </source>
</evidence>
<dbReference type="Proteomes" id="UP000253083">
    <property type="component" value="Unassembled WGS sequence"/>
</dbReference>
<evidence type="ECO:0000256" key="4">
    <source>
        <dbReference type="ARBA" id="ARBA00022692"/>
    </source>
</evidence>
<feature type="transmembrane region" description="Helical" evidence="7">
    <location>
        <begin position="83"/>
        <end position="104"/>
    </location>
</feature>
<feature type="transmembrane region" description="Helical" evidence="7">
    <location>
        <begin position="241"/>
        <end position="265"/>
    </location>
</feature>
<feature type="transmembrane region" description="Helical" evidence="7">
    <location>
        <begin position="439"/>
        <end position="459"/>
    </location>
</feature>
<feature type="transmembrane region" description="Helical" evidence="7">
    <location>
        <begin position="408"/>
        <end position="427"/>
    </location>
</feature>
<comment type="caution">
    <text evidence="8">The sequence shown here is derived from an EMBL/GenBank/DDBJ whole genome shotgun (WGS) entry which is preliminary data.</text>
</comment>
<keyword evidence="4 7" id="KW-0812">Transmembrane</keyword>
<feature type="transmembrane region" description="Helical" evidence="7">
    <location>
        <begin position="140"/>
        <end position="164"/>
    </location>
</feature>
<dbReference type="EMBL" id="QNRT01000001">
    <property type="protein sequence ID" value="RBP52942.1"/>
    <property type="molecule type" value="Genomic_DNA"/>
</dbReference>
<evidence type="ECO:0000313" key="8">
    <source>
        <dbReference type="EMBL" id="RBP52942.1"/>
    </source>
</evidence>